<feature type="compositionally biased region" description="Polar residues" evidence="1">
    <location>
        <begin position="272"/>
        <end position="299"/>
    </location>
</feature>
<feature type="region of interest" description="Disordered" evidence="1">
    <location>
        <begin position="190"/>
        <end position="306"/>
    </location>
</feature>
<feature type="compositionally biased region" description="Polar residues" evidence="1">
    <location>
        <begin position="242"/>
        <end position="255"/>
    </location>
</feature>
<comment type="caution">
    <text evidence="2">The sequence shown here is derived from an EMBL/GenBank/DDBJ whole genome shotgun (WGS) entry which is preliminary data.</text>
</comment>
<dbReference type="AlphaFoldDB" id="A0A2N5UA93"/>
<evidence type="ECO:0000256" key="1">
    <source>
        <dbReference type="SAM" id="MobiDB-lite"/>
    </source>
</evidence>
<feature type="region of interest" description="Disordered" evidence="1">
    <location>
        <begin position="132"/>
        <end position="154"/>
    </location>
</feature>
<accession>A0A2N5UA93</accession>
<evidence type="ECO:0000313" key="3">
    <source>
        <dbReference type="Proteomes" id="UP000235392"/>
    </source>
</evidence>
<protein>
    <submittedName>
        <fullName evidence="2">Uncharacterized protein</fullName>
    </submittedName>
</protein>
<reference evidence="2 3" key="1">
    <citation type="submission" date="2017-11" db="EMBL/GenBank/DDBJ databases">
        <title>De novo assembly and phasing of dikaryotic genomes from two isolates of Puccinia coronata f. sp. avenae, the causal agent of oat crown rust.</title>
        <authorList>
            <person name="Miller M.E."/>
            <person name="Zhang Y."/>
            <person name="Omidvar V."/>
            <person name="Sperschneider J."/>
            <person name="Schwessinger B."/>
            <person name="Raley C."/>
            <person name="Palmer J.M."/>
            <person name="Garnica D."/>
            <person name="Upadhyaya N."/>
            <person name="Rathjen J."/>
            <person name="Taylor J.M."/>
            <person name="Park R.F."/>
            <person name="Dodds P.N."/>
            <person name="Hirsch C.D."/>
            <person name="Kianian S.F."/>
            <person name="Figueroa M."/>
        </authorList>
    </citation>
    <scope>NUCLEOTIDE SEQUENCE [LARGE SCALE GENOMIC DNA]</scope>
    <source>
        <strain evidence="2">12SD80</strain>
    </source>
</reference>
<proteinExistence type="predicted"/>
<gene>
    <name evidence="2" type="ORF">PCASD_11972</name>
</gene>
<sequence>MDDGSTKKRSWRLKFWDAKAAKWQLRWRQKKQRGPPKFIPARAIAAPLEMLLANNPAVTSADRELSASRLGPPRALSAQAWPSLTQSPCFRGPGIAWRREAPLALRGLREPSGRVPRTLRSRGLVRLEAWPTESSQRAVLPTESSQRAVLPTESSQRAVLPIEKFQQEGLPTESSQRAGLPTEISQRAFLPTESSQRAVLPTESSQRAGLPTEISQRAGLPTEISQRAGLPTEKSQRAGVPTESSQQAGLPTERSQPAGLPTERSQRVGLPTESSQQADLPTESSQRAGLPTESSQQAGLSKLRNPRTYRNAPITLHKVEVGLLGACKGRVDDLQDGGAKHSFLDPAPIPAYQVHLQAQPKQELDRLISANQSQPSVKILGLLGIHVLLVYGLTRVLKMARQCISSSLPLAIEPFPILGVSLLKPDLALELVFGAALVANIELTLAIFTFVVPPPPAPLTLPHLITQNYSLLSRSVSFWTLDEIQWALFLAGIGMMDILPDLALPTTHKKFLQENKQI</sequence>
<name>A0A2N5UA93_9BASI</name>
<dbReference type="Proteomes" id="UP000235392">
    <property type="component" value="Unassembled WGS sequence"/>
</dbReference>
<feature type="compositionally biased region" description="Polar residues" evidence="1">
    <location>
        <begin position="192"/>
        <end position="207"/>
    </location>
</feature>
<evidence type="ECO:0000313" key="2">
    <source>
        <dbReference type="EMBL" id="PLW34660.1"/>
    </source>
</evidence>
<organism evidence="2 3">
    <name type="scientific">Puccinia coronata f. sp. avenae</name>
    <dbReference type="NCBI Taxonomy" id="200324"/>
    <lineage>
        <taxon>Eukaryota</taxon>
        <taxon>Fungi</taxon>
        <taxon>Dikarya</taxon>
        <taxon>Basidiomycota</taxon>
        <taxon>Pucciniomycotina</taxon>
        <taxon>Pucciniomycetes</taxon>
        <taxon>Pucciniales</taxon>
        <taxon>Pucciniaceae</taxon>
        <taxon>Puccinia</taxon>
    </lineage>
</organism>
<dbReference type="EMBL" id="PGCI01000193">
    <property type="protein sequence ID" value="PLW34660.1"/>
    <property type="molecule type" value="Genomic_DNA"/>
</dbReference>